<gene>
    <name evidence="3" type="ORF">QE399_003099</name>
</gene>
<name>A0ABU1IDV6_9BURK</name>
<protein>
    <submittedName>
        <fullName evidence="3">TPR repeat protein</fullName>
    </submittedName>
</protein>
<dbReference type="PANTHER" id="PTHR11102:SF160">
    <property type="entry name" value="ERAD-ASSOCIATED E3 UBIQUITIN-PROTEIN LIGASE COMPONENT HRD3"/>
    <property type="match status" value="1"/>
</dbReference>
<evidence type="ECO:0000256" key="2">
    <source>
        <dbReference type="SAM" id="MobiDB-lite"/>
    </source>
</evidence>
<dbReference type="PANTHER" id="PTHR11102">
    <property type="entry name" value="SEL-1-LIKE PROTEIN"/>
    <property type="match status" value="1"/>
</dbReference>
<dbReference type="PROSITE" id="PS50005">
    <property type="entry name" value="TPR"/>
    <property type="match status" value="1"/>
</dbReference>
<dbReference type="InterPro" id="IPR006597">
    <property type="entry name" value="Sel1-like"/>
</dbReference>
<evidence type="ECO:0000313" key="3">
    <source>
        <dbReference type="EMBL" id="MDR6215410.1"/>
    </source>
</evidence>
<dbReference type="Proteomes" id="UP001267710">
    <property type="component" value="Unassembled WGS sequence"/>
</dbReference>
<feature type="repeat" description="TPR" evidence="1">
    <location>
        <begin position="256"/>
        <end position="289"/>
    </location>
</feature>
<comment type="caution">
    <text evidence="3">The sequence shown here is derived from an EMBL/GenBank/DDBJ whole genome shotgun (WGS) entry which is preliminary data.</text>
</comment>
<reference evidence="3 4" key="1">
    <citation type="submission" date="2023-08" db="EMBL/GenBank/DDBJ databases">
        <title>Functional and genomic diversity of the sorghum phyllosphere microbiome.</title>
        <authorList>
            <person name="Shade A."/>
        </authorList>
    </citation>
    <scope>NUCLEOTIDE SEQUENCE [LARGE SCALE GENOMIC DNA]</scope>
    <source>
        <strain evidence="3 4">SORGH_AS_0335</strain>
    </source>
</reference>
<keyword evidence="1" id="KW-0802">TPR repeat</keyword>
<organism evidence="3 4">
    <name type="scientific">Paracidovorax wautersii</name>
    <dbReference type="NCBI Taxonomy" id="1177982"/>
    <lineage>
        <taxon>Bacteria</taxon>
        <taxon>Pseudomonadati</taxon>
        <taxon>Pseudomonadota</taxon>
        <taxon>Betaproteobacteria</taxon>
        <taxon>Burkholderiales</taxon>
        <taxon>Comamonadaceae</taxon>
        <taxon>Paracidovorax</taxon>
    </lineage>
</organism>
<feature type="region of interest" description="Disordered" evidence="2">
    <location>
        <begin position="394"/>
        <end position="432"/>
    </location>
</feature>
<keyword evidence="4" id="KW-1185">Reference proteome</keyword>
<evidence type="ECO:0000256" key="1">
    <source>
        <dbReference type="PROSITE-ProRule" id="PRU00339"/>
    </source>
</evidence>
<dbReference type="InterPro" id="IPR019734">
    <property type="entry name" value="TPR_rpt"/>
</dbReference>
<proteinExistence type="predicted"/>
<sequence length="432" mass="45011">MNRLPPYRAAGRPRADWAGLAGLLLCLGLCAPGAALAWSQAHAQTGPILGDQTRPAPINLPHAGIQAPAMEPMSATEQALQRLRAQAGGGSSGGQALPSAPTDAGAATRPQPRHAMRPPRAGAADTSARDAAWLLGLLALHGIAMPADPAQAQQWFHKARQAGHPLAPAGLAWCAIDGCTTAPNPAAARPWIAQLRAADPARALYLEWWVATRLAPLPRSEPHSLPGPGPGPGRDAATGAQPYHALLLRAAQAGSAGALTELGLENVAQGQLQPALERFRAAAERSPAAAGNARRLASQLQGEDPVRPNAGASATGRTSAEQFFAQALRYHRGEGVPSNYAEAIRLYQVAAASGSAPARRMLELIYSRPAPDGTVDIGWMQQLAQFDVTRPGSLRPALPAPGPQPFSRDPTPLYDLVPPAWRDLGPGSGPMR</sequence>
<evidence type="ECO:0000313" key="4">
    <source>
        <dbReference type="Proteomes" id="UP001267710"/>
    </source>
</evidence>
<dbReference type="EMBL" id="JAVIZX010000001">
    <property type="protein sequence ID" value="MDR6215410.1"/>
    <property type="molecule type" value="Genomic_DNA"/>
</dbReference>
<feature type="region of interest" description="Disordered" evidence="2">
    <location>
        <begin position="84"/>
        <end position="124"/>
    </location>
</feature>
<dbReference type="RefSeq" id="WP_309830012.1">
    <property type="nucleotide sequence ID" value="NZ_JAVIZX010000001.1"/>
</dbReference>
<dbReference type="InterPro" id="IPR050767">
    <property type="entry name" value="Sel1_AlgK"/>
</dbReference>
<dbReference type="SMART" id="SM00671">
    <property type="entry name" value="SEL1"/>
    <property type="match status" value="2"/>
</dbReference>
<dbReference type="InterPro" id="IPR011990">
    <property type="entry name" value="TPR-like_helical_dom_sf"/>
</dbReference>
<dbReference type="Gene3D" id="1.25.40.10">
    <property type="entry name" value="Tetratricopeptide repeat domain"/>
    <property type="match status" value="2"/>
</dbReference>
<dbReference type="Pfam" id="PF08238">
    <property type="entry name" value="Sel1"/>
    <property type="match status" value="2"/>
</dbReference>
<accession>A0ABU1IDV6</accession>
<feature type="region of interest" description="Disordered" evidence="2">
    <location>
        <begin position="287"/>
        <end position="317"/>
    </location>
</feature>
<dbReference type="SUPFAM" id="SSF81901">
    <property type="entry name" value="HCP-like"/>
    <property type="match status" value="2"/>
</dbReference>